<organism evidence="1">
    <name type="scientific">Arundo donax</name>
    <name type="common">Giant reed</name>
    <name type="synonym">Donax arundinaceus</name>
    <dbReference type="NCBI Taxonomy" id="35708"/>
    <lineage>
        <taxon>Eukaryota</taxon>
        <taxon>Viridiplantae</taxon>
        <taxon>Streptophyta</taxon>
        <taxon>Embryophyta</taxon>
        <taxon>Tracheophyta</taxon>
        <taxon>Spermatophyta</taxon>
        <taxon>Magnoliopsida</taxon>
        <taxon>Liliopsida</taxon>
        <taxon>Poales</taxon>
        <taxon>Poaceae</taxon>
        <taxon>PACMAD clade</taxon>
        <taxon>Arundinoideae</taxon>
        <taxon>Arundineae</taxon>
        <taxon>Arundo</taxon>
    </lineage>
</organism>
<reference evidence="1" key="1">
    <citation type="submission" date="2014-09" db="EMBL/GenBank/DDBJ databases">
        <authorList>
            <person name="Magalhaes I.L.F."/>
            <person name="Oliveira U."/>
            <person name="Santos F.R."/>
            <person name="Vidigal T.H.D.A."/>
            <person name="Brescovit A.D."/>
            <person name="Santos A.J."/>
        </authorList>
    </citation>
    <scope>NUCLEOTIDE SEQUENCE</scope>
    <source>
        <tissue evidence="1">Shoot tissue taken approximately 20 cm above the soil surface</tissue>
    </source>
</reference>
<sequence>MGGVDDAPGRLRVGWGSGTVVELVERRRWGRER</sequence>
<protein>
    <submittedName>
        <fullName evidence="1">Uncharacterized protein</fullName>
    </submittedName>
</protein>
<accession>A0A0A9F421</accession>
<dbReference type="EMBL" id="GBRH01190121">
    <property type="protein sequence ID" value="JAE07775.1"/>
    <property type="molecule type" value="Transcribed_RNA"/>
</dbReference>
<evidence type="ECO:0000313" key="1">
    <source>
        <dbReference type="EMBL" id="JAE07775.1"/>
    </source>
</evidence>
<dbReference type="AlphaFoldDB" id="A0A0A9F421"/>
<proteinExistence type="predicted"/>
<reference evidence="1" key="2">
    <citation type="journal article" date="2015" name="Data Brief">
        <title>Shoot transcriptome of the giant reed, Arundo donax.</title>
        <authorList>
            <person name="Barrero R.A."/>
            <person name="Guerrero F.D."/>
            <person name="Moolhuijzen P."/>
            <person name="Goolsby J.A."/>
            <person name="Tidwell J."/>
            <person name="Bellgard S.E."/>
            <person name="Bellgard M.I."/>
        </authorList>
    </citation>
    <scope>NUCLEOTIDE SEQUENCE</scope>
    <source>
        <tissue evidence="1">Shoot tissue taken approximately 20 cm above the soil surface</tissue>
    </source>
</reference>
<name>A0A0A9F421_ARUDO</name>